<dbReference type="OrthoDB" id="9936716at2"/>
<sequence>MNPLRDSISKLLFAAYCLIGIVNAPTRAANVPADEEVLTVGISSLMHEETNVSEQFALFQFFTSNPLLINGKPVEVLLADQPFFANFAISGVVGDKGVDLKVWQEGKILKRVRTTFKAGSRAALLNTIYEAVAQAMFAALNVPPDKSFSKGRSMRGVLVYPPAAVNAERGSDLLPGFVPCPVPNSGFLNDAFVSRSTINIQTPKRLDAFKDPVQIGQLGYALYDQPDESYFLLRNTTVPDAIKTNVRKLAFPVYSRPGLPLVYLAAGERFEQTQDPAGAASAYQAALIACNNLHTSPFEKAAIKQAAFGRLAELARQREQPQTATLMKLARDLNLAYLNSGLAAQEGSQYYSIVKRVGSICDRVEAQARQVRAQKRKNGFMALTSLASGIAGVASADNAGASSQAIQSTAETYGKQALDYLGQSGQLTQEAEAAMADVSSNFALLFEDRIEAMADDDAEQIVAGQTYLAREITYHLLHSPLPEIEQLLLDFTVDKGRTGALLMNYFATTTEGQRVEQIMALRKQLNKVEALTYLYESRGNNVPANLRKEF</sequence>
<proteinExistence type="predicted"/>
<protein>
    <submittedName>
        <fullName evidence="1">Uncharacterized protein</fullName>
    </submittedName>
</protein>
<organism evidence="1 2">
    <name type="scientific">Spirosoma montaniterrae</name>
    <dbReference type="NCBI Taxonomy" id="1178516"/>
    <lineage>
        <taxon>Bacteria</taxon>
        <taxon>Pseudomonadati</taxon>
        <taxon>Bacteroidota</taxon>
        <taxon>Cytophagia</taxon>
        <taxon>Cytophagales</taxon>
        <taxon>Cytophagaceae</taxon>
        <taxon>Spirosoma</taxon>
    </lineage>
</organism>
<evidence type="ECO:0000313" key="1">
    <source>
        <dbReference type="EMBL" id="AQG81616.1"/>
    </source>
</evidence>
<dbReference type="Proteomes" id="UP000187941">
    <property type="component" value="Chromosome"/>
</dbReference>
<gene>
    <name evidence="1" type="ORF">AWR27_21275</name>
</gene>
<keyword evidence="2" id="KW-1185">Reference proteome</keyword>
<dbReference type="RefSeq" id="WP_077133083.1">
    <property type="nucleotide sequence ID" value="NZ_CP014263.1"/>
</dbReference>
<dbReference type="STRING" id="1178516.AWR27_21275"/>
<accession>A0A1P9X1V2</accession>
<dbReference type="KEGG" id="smon:AWR27_21275"/>
<dbReference type="AlphaFoldDB" id="A0A1P9X1V2"/>
<dbReference type="EMBL" id="CP014263">
    <property type="protein sequence ID" value="AQG81616.1"/>
    <property type="molecule type" value="Genomic_DNA"/>
</dbReference>
<evidence type="ECO:0000313" key="2">
    <source>
        <dbReference type="Proteomes" id="UP000187941"/>
    </source>
</evidence>
<name>A0A1P9X1V2_9BACT</name>
<reference evidence="1 2" key="1">
    <citation type="submission" date="2016-01" db="EMBL/GenBank/DDBJ databases">
        <authorList>
            <person name="Oliw E.H."/>
        </authorList>
    </citation>
    <scope>NUCLEOTIDE SEQUENCE [LARGE SCALE GENOMIC DNA]</scope>
    <source>
        <strain evidence="1 2">DY10</strain>
    </source>
</reference>